<proteinExistence type="predicted"/>
<evidence type="ECO:0000313" key="1">
    <source>
        <dbReference type="EMBL" id="PNG23572.1"/>
    </source>
</evidence>
<dbReference type="Proteomes" id="UP000235943">
    <property type="component" value="Unassembled WGS sequence"/>
</dbReference>
<comment type="caution">
    <text evidence="1">The sequence shown here is derived from an EMBL/GenBank/DDBJ whole genome shotgun (WGS) entry which is preliminary data.</text>
</comment>
<dbReference type="EMBL" id="POUC01000012">
    <property type="protein sequence ID" value="PNG23572.1"/>
    <property type="molecule type" value="Genomic_DNA"/>
</dbReference>
<gene>
    <name evidence="1" type="ORF">C1J00_03295</name>
</gene>
<accession>A0A2N8TX34</accession>
<reference evidence="1 2" key="1">
    <citation type="submission" date="2018-01" db="EMBL/GenBank/DDBJ databases">
        <title>Draft genome sequence of Streptomyces sp. 13K301.</title>
        <authorList>
            <person name="Sahin N."/>
            <person name="Saygin H."/>
            <person name="Ay H."/>
        </authorList>
    </citation>
    <scope>NUCLEOTIDE SEQUENCE [LARGE SCALE GENOMIC DNA]</scope>
    <source>
        <strain evidence="1 2">13K301</strain>
    </source>
</reference>
<evidence type="ECO:0000313" key="2">
    <source>
        <dbReference type="Proteomes" id="UP000235943"/>
    </source>
</evidence>
<keyword evidence="2" id="KW-1185">Reference proteome</keyword>
<dbReference type="AlphaFoldDB" id="A0A2N8TX34"/>
<organism evidence="1 2">
    <name type="scientific">Streptomyces cahuitamycinicus</name>
    <dbReference type="NCBI Taxonomy" id="2070367"/>
    <lineage>
        <taxon>Bacteria</taxon>
        <taxon>Bacillati</taxon>
        <taxon>Actinomycetota</taxon>
        <taxon>Actinomycetes</taxon>
        <taxon>Kitasatosporales</taxon>
        <taxon>Streptomycetaceae</taxon>
        <taxon>Streptomyces</taxon>
    </lineage>
</organism>
<sequence length="66" mass="6896">MKLLEVLMVTEPHLRAKRPVGAPLAGPYGQPFHPILVTVPIGASGLVLDIASHALSNGSIRSRSSA</sequence>
<protein>
    <submittedName>
        <fullName evidence="1">Uncharacterized protein</fullName>
    </submittedName>
</protein>
<name>A0A2N8TX34_9ACTN</name>